<dbReference type="Proteomes" id="UP000323917">
    <property type="component" value="Chromosome"/>
</dbReference>
<keyword evidence="3" id="KW-0325">Glycoprotein</keyword>
<dbReference type="GO" id="GO:0046872">
    <property type="term" value="F:metal ion binding"/>
    <property type="evidence" value="ECO:0007669"/>
    <property type="project" value="UniProtKB-KW"/>
</dbReference>
<dbReference type="Gene3D" id="2.160.20.20">
    <property type="match status" value="1"/>
</dbReference>
<reference evidence="4 5" key="1">
    <citation type="submission" date="2019-08" db="EMBL/GenBank/DDBJ databases">
        <title>Deep-cultivation of Planctomycetes and their phenomic and genomic characterization uncovers novel biology.</title>
        <authorList>
            <person name="Wiegand S."/>
            <person name="Jogler M."/>
            <person name="Boedeker C."/>
            <person name="Pinto D."/>
            <person name="Vollmers J."/>
            <person name="Rivas-Marin E."/>
            <person name="Kohn T."/>
            <person name="Peeters S.H."/>
            <person name="Heuer A."/>
            <person name="Rast P."/>
            <person name="Oberbeckmann S."/>
            <person name="Bunk B."/>
            <person name="Jeske O."/>
            <person name="Meyerdierks A."/>
            <person name="Storesund J.E."/>
            <person name="Kallscheuer N."/>
            <person name="Luecker S."/>
            <person name="Lage O.M."/>
            <person name="Pohl T."/>
            <person name="Merkel B.J."/>
            <person name="Hornburger P."/>
            <person name="Mueller R.-W."/>
            <person name="Bruemmer F."/>
            <person name="Labrenz M."/>
            <person name="Spormann A.M."/>
            <person name="Op den Camp H."/>
            <person name="Overmann J."/>
            <person name="Amann R."/>
            <person name="Jetten M.S.M."/>
            <person name="Mascher T."/>
            <person name="Medema M.H."/>
            <person name="Devos D.P."/>
            <person name="Kaster A.-K."/>
            <person name="Ovreas L."/>
            <person name="Rohde M."/>
            <person name="Galperin M.Y."/>
            <person name="Jogler C."/>
        </authorList>
    </citation>
    <scope>NUCLEOTIDE SEQUENCE [LARGE SCALE GENOMIC DNA]</scope>
    <source>
        <strain evidence="4 5">Pr1d</strain>
    </source>
</reference>
<gene>
    <name evidence="4" type="ORF">Pr1d_27170</name>
</gene>
<evidence type="ECO:0000313" key="5">
    <source>
        <dbReference type="Proteomes" id="UP000323917"/>
    </source>
</evidence>
<dbReference type="KEGG" id="bgok:Pr1d_27170"/>
<dbReference type="InterPro" id="IPR012332">
    <property type="entry name" value="Autotransporter_pectin_lyase_C"/>
</dbReference>
<dbReference type="NCBIfam" id="TIGR02601">
    <property type="entry name" value="autotrns_rpt"/>
    <property type="match status" value="1"/>
</dbReference>
<dbReference type="InterPro" id="IPR012334">
    <property type="entry name" value="Pectin_lyas_fold"/>
</dbReference>
<dbReference type="InterPro" id="IPR011050">
    <property type="entry name" value="Pectin_lyase_fold/virulence"/>
</dbReference>
<dbReference type="InterPro" id="IPR052063">
    <property type="entry name" value="Polysaccharide_Lyase_1"/>
</dbReference>
<dbReference type="InterPro" id="IPR013425">
    <property type="entry name" value="Autotrns_rpt"/>
</dbReference>
<dbReference type="PANTHER" id="PTHR42970:SF1">
    <property type="entry name" value="PECTATE LYASE C-RELATED"/>
    <property type="match status" value="1"/>
</dbReference>
<sequence>MKDFSTMSRAVLLNSCYSLVMLQILSGVLGNSVSAQLLAFPEAEGFGRYASGARTNLAAASVYHVTNLNDSGPGSFRDAVSQSNRFVVFDVGGILQPNSPLTFASNITIAGQTAPGGFAVYGNRAAFHGANNLVSRHWAVRLGTSQGRADAASIVRGTNMMFDHMSITWGVDGTFDINPDSGQIIDNLTIQNSIVGQGLDVVGHSTGGLMQPGDGRRFSIIKSLFIDNVTRNPKVRGENEFINNVVYGWESAGYIMGDTSGTSHANVMGNYFIEGPIDGSAPFNSGTPTFHIYANDNWVDPDRDGILDGTLITSYPGADVVATPHAFPTTASMTAQQAVAHVMDNAGVSIIRDAVDTRLMQEVGSYGTLGGVIIRDSDPDQFPGYGTNPSYLNPRARLADADNDGIADNWESAHGLSPANFADWKGLSSSGYTQLEEYLNELGGDGTTVTSTGGTWTTPATWTGGVPTLADDALATGNLSVASGHAFARRLNLGGALNVSGGTVDVFDTAIANSITITGGTVTAGRTLIASTGQSGALTVQAGATLQTGTIASAGGSAALLLDGGLLRTTGAPAVQVPTLLGAAGGTIDTAGYSGVVSGAITGSGAFTKQGAGDLRLTGLNSFAGPTVVAGGSLSASASSALSSSPSLELHEGTTLNVNDIPGGYTTGNGQTISGAGQITGSLITTSGSVLRPQGGEFFVTAHMLGIQAESMLRGSDWAVFNNASHGTGNGGSYNGADLDVGGIVMVANESLAAPIASGLATTIVDLPVGGTWYLFAKVAEPTVSGVTGDTATHPGGNNSFYVSNNSGALQTTPSNFNPVQSPDNSGDDSRWVVVSPTLSPLSGVAGSLLDYGIDYNLSAGTQTFAIGAREIGTVLDAFVLSTTNLTAAQLDSAVAGTTFLGTSTGMTISGNYIQQANSFLEMQLSSSEQNTLLVSSTATLAGNLSVELMNGFIPQASDNFTILSAGNLINTFAGLPDGSRINTVNGIGSFAIDYDYLNDQVVLSDFMAGIAGDFDSDGDVDGRDFLIWQRNPSVGNLADWQSNYGAPGSALAASTSVVPEPSSLVLLICTLLATVRGRATRLKLVFQYLF</sequence>
<evidence type="ECO:0000313" key="4">
    <source>
        <dbReference type="EMBL" id="QEG35418.1"/>
    </source>
</evidence>
<keyword evidence="5" id="KW-1185">Reference proteome</keyword>
<dbReference type="Pfam" id="PF12951">
    <property type="entry name" value="PATR"/>
    <property type="match status" value="1"/>
</dbReference>
<dbReference type="Gene3D" id="2.160.20.10">
    <property type="entry name" value="Single-stranded right-handed beta-helix, Pectin lyase-like"/>
    <property type="match status" value="1"/>
</dbReference>
<keyword evidence="2" id="KW-0732">Signal</keyword>
<keyword evidence="1" id="KW-0479">Metal-binding</keyword>
<evidence type="ECO:0000256" key="1">
    <source>
        <dbReference type="ARBA" id="ARBA00022723"/>
    </source>
</evidence>
<dbReference type="PANTHER" id="PTHR42970">
    <property type="entry name" value="PECTATE LYASE C-RELATED"/>
    <property type="match status" value="1"/>
</dbReference>
<accession>A0A5B9Q911</accession>
<name>A0A5B9Q911_9BACT</name>
<proteinExistence type="predicted"/>
<dbReference type="EMBL" id="CP042913">
    <property type="protein sequence ID" value="QEG35418.1"/>
    <property type="molecule type" value="Genomic_DNA"/>
</dbReference>
<organism evidence="4 5">
    <name type="scientific">Bythopirellula goksoeyrii</name>
    <dbReference type="NCBI Taxonomy" id="1400387"/>
    <lineage>
        <taxon>Bacteria</taxon>
        <taxon>Pseudomonadati</taxon>
        <taxon>Planctomycetota</taxon>
        <taxon>Planctomycetia</taxon>
        <taxon>Pirellulales</taxon>
        <taxon>Lacipirellulaceae</taxon>
        <taxon>Bythopirellula</taxon>
    </lineage>
</organism>
<dbReference type="OrthoDB" id="8737820at2"/>
<dbReference type="SUPFAM" id="SSF51126">
    <property type="entry name" value="Pectin lyase-like"/>
    <property type="match status" value="2"/>
</dbReference>
<evidence type="ECO:0000256" key="2">
    <source>
        <dbReference type="ARBA" id="ARBA00022729"/>
    </source>
</evidence>
<protein>
    <submittedName>
        <fullName evidence="4">Autotransporter-associated beta strand repeat protein</fullName>
    </submittedName>
</protein>
<evidence type="ECO:0000256" key="3">
    <source>
        <dbReference type="ARBA" id="ARBA00023180"/>
    </source>
</evidence>
<dbReference type="AlphaFoldDB" id="A0A5B9Q911"/>